<dbReference type="Gene3D" id="4.10.80.30">
    <property type="entry name" value="DNA polymerase, domain 6"/>
    <property type="match status" value="1"/>
</dbReference>
<dbReference type="PANTHER" id="PTHR33308">
    <property type="entry name" value="PEPTIDOGLYCAN HYDROLASE FLGJ"/>
    <property type="match status" value="1"/>
</dbReference>
<dbReference type="PRINTS" id="PR01002">
    <property type="entry name" value="FLGFLGJ"/>
</dbReference>
<gene>
    <name evidence="4" type="ORF">JG29_12760</name>
</gene>
<dbReference type="GO" id="GO:0004040">
    <property type="term" value="F:amidase activity"/>
    <property type="evidence" value="ECO:0007669"/>
    <property type="project" value="InterPro"/>
</dbReference>
<keyword evidence="5" id="KW-1185">Reference proteome</keyword>
<name>A0A0F4KS86_9LACO</name>
<evidence type="ECO:0000256" key="2">
    <source>
        <dbReference type="ARBA" id="ARBA00022801"/>
    </source>
</evidence>
<dbReference type="Proteomes" id="UP000033695">
    <property type="component" value="Unassembled WGS sequence"/>
</dbReference>
<evidence type="ECO:0000259" key="3">
    <source>
        <dbReference type="SMART" id="SM00047"/>
    </source>
</evidence>
<dbReference type="AlphaFoldDB" id="A0A0F4KS86"/>
<dbReference type="PATRIC" id="fig|1218508.4.peg.1264"/>
<proteinExistence type="inferred from homology"/>
<dbReference type="Pfam" id="PF01832">
    <property type="entry name" value="Glucosaminidase"/>
    <property type="match status" value="1"/>
</dbReference>
<dbReference type="SMART" id="SM00047">
    <property type="entry name" value="LYZ2"/>
    <property type="match status" value="1"/>
</dbReference>
<dbReference type="STRING" id="1218508.JG29_12760"/>
<dbReference type="EMBL" id="JXBZ01000008">
    <property type="protein sequence ID" value="KJY48864.1"/>
    <property type="molecule type" value="Genomic_DNA"/>
</dbReference>
<evidence type="ECO:0000313" key="4">
    <source>
        <dbReference type="EMBL" id="KJY48864.1"/>
    </source>
</evidence>
<protein>
    <submittedName>
        <fullName evidence="4">N-acetylmuramoyl-L-alanine amidase</fullName>
    </submittedName>
</protein>
<dbReference type="InterPro" id="IPR051056">
    <property type="entry name" value="Glycosyl_Hydrolase_73"/>
</dbReference>
<comment type="caution">
    <text evidence="4">The sequence shown here is derived from an EMBL/GenBank/DDBJ whole genome shotgun (WGS) entry which is preliminary data.</text>
</comment>
<organism evidence="4 5">
    <name type="scientific">Bombilactobacillus mellis</name>
    <dbReference type="NCBI Taxonomy" id="1218508"/>
    <lineage>
        <taxon>Bacteria</taxon>
        <taxon>Bacillati</taxon>
        <taxon>Bacillota</taxon>
        <taxon>Bacilli</taxon>
        <taxon>Lactobacillales</taxon>
        <taxon>Lactobacillaceae</taxon>
        <taxon>Bombilactobacillus</taxon>
    </lineage>
</organism>
<dbReference type="HOGENOM" id="CLU_013771_0_0_9"/>
<accession>A0A0F4KS86</accession>
<evidence type="ECO:0000256" key="1">
    <source>
        <dbReference type="ARBA" id="ARBA00010266"/>
    </source>
</evidence>
<comment type="similarity">
    <text evidence="1">Belongs to the glycosyl hydrolase 73 family.</text>
</comment>
<dbReference type="Gene3D" id="1.10.530.10">
    <property type="match status" value="1"/>
</dbReference>
<feature type="domain" description="Mannosyl-glycoprotein endo-beta-N-acetylglucosamidase-like" evidence="3">
    <location>
        <begin position="54"/>
        <end position="209"/>
    </location>
</feature>
<sequence length="210" mass="24032">MAKRKLMTKKQRRTLATIFASMIALIALILAFLLVRNFIRQNSSLAQPPIQVKSIRQQHEEFIQSIAPAAVNSSHNYGILPSITIAQAILESDWGQSQLASNYHNLFGIKSDDPNNSQLLETQEYQNGQWITISARFRVYASFEESIQDHAALLANGTTWNKQQYQHVLASTNYLEAAHNLQRDGYATDPDYTQKIIQIIQKYHLDRYDH</sequence>
<keyword evidence="2" id="KW-0378">Hydrolase</keyword>
<evidence type="ECO:0000313" key="5">
    <source>
        <dbReference type="Proteomes" id="UP000033695"/>
    </source>
</evidence>
<reference evidence="4 5" key="1">
    <citation type="submission" date="2014-12" db="EMBL/GenBank/DDBJ databases">
        <title>Comparative genomics of the lactic acid bacteria isolated from the honey bee gut.</title>
        <authorList>
            <person name="Ellegaard K.M."/>
            <person name="Tamarit D."/>
            <person name="Javelind E."/>
            <person name="Olofsson T."/>
            <person name="Andersson S.G."/>
            <person name="Vasquez A."/>
        </authorList>
    </citation>
    <scope>NUCLEOTIDE SEQUENCE [LARGE SCALE GENOMIC DNA]</scope>
    <source>
        <strain evidence="4 5">Hon2</strain>
    </source>
</reference>
<dbReference type="InterPro" id="IPR002901">
    <property type="entry name" value="MGlyc_endo_b_GlcNAc-like_dom"/>
</dbReference>
<dbReference type="RefSeq" id="WP_232297098.1">
    <property type="nucleotide sequence ID" value="NZ_JAAEDY010000001.1"/>
</dbReference>
<dbReference type="PANTHER" id="PTHR33308:SF9">
    <property type="entry name" value="PEPTIDOGLYCAN HYDROLASE FLGJ"/>
    <property type="match status" value="1"/>
</dbReference>